<organism evidence="3">
    <name type="scientific">hydrothermal vent metagenome</name>
    <dbReference type="NCBI Taxonomy" id="652676"/>
    <lineage>
        <taxon>unclassified sequences</taxon>
        <taxon>metagenomes</taxon>
        <taxon>ecological metagenomes</taxon>
    </lineage>
</organism>
<dbReference type="Gene3D" id="3.40.50.300">
    <property type="entry name" value="P-loop containing nucleotide triphosphate hydrolases"/>
    <property type="match status" value="1"/>
</dbReference>
<dbReference type="GO" id="GO:0043024">
    <property type="term" value="F:ribosomal small subunit binding"/>
    <property type="evidence" value="ECO:0007669"/>
    <property type="project" value="TreeGrafter"/>
</dbReference>
<dbReference type="CDD" id="cd04163">
    <property type="entry name" value="Era"/>
    <property type="match status" value="1"/>
</dbReference>
<dbReference type="AlphaFoldDB" id="A0A3B0TH55"/>
<dbReference type="InterPro" id="IPR006073">
    <property type="entry name" value="GTP-bd"/>
</dbReference>
<dbReference type="PANTHER" id="PTHR42698:SF1">
    <property type="entry name" value="GTPASE ERA, MITOCHONDRIAL"/>
    <property type="match status" value="1"/>
</dbReference>
<evidence type="ECO:0000259" key="2">
    <source>
        <dbReference type="PROSITE" id="PS51713"/>
    </source>
</evidence>
<comment type="similarity">
    <text evidence="1">Belongs to the TRAFAC class TrmE-Era-EngA-EngB-Septin-like GTPase superfamily. Era GTPase family.</text>
</comment>
<dbReference type="InterPro" id="IPR005662">
    <property type="entry name" value="GTPase_Era-like"/>
</dbReference>
<dbReference type="Pfam" id="PF01926">
    <property type="entry name" value="MMR_HSR1"/>
    <property type="match status" value="1"/>
</dbReference>
<proteinExistence type="inferred from homology"/>
<protein>
    <submittedName>
        <fullName evidence="3">GTP-binding protein Era</fullName>
    </submittedName>
</protein>
<dbReference type="PROSITE" id="PS51713">
    <property type="entry name" value="G_ERA"/>
    <property type="match status" value="1"/>
</dbReference>
<accession>A0A3B0TH55</accession>
<name>A0A3B0TH55_9ZZZZ</name>
<dbReference type="GO" id="GO:0000028">
    <property type="term" value="P:ribosomal small subunit assembly"/>
    <property type="evidence" value="ECO:0007669"/>
    <property type="project" value="TreeGrafter"/>
</dbReference>
<reference evidence="3" key="1">
    <citation type="submission" date="2018-06" db="EMBL/GenBank/DDBJ databases">
        <authorList>
            <person name="Zhirakovskaya E."/>
        </authorList>
    </citation>
    <scope>NUCLEOTIDE SEQUENCE</scope>
</reference>
<dbReference type="GO" id="GO:0019843">
    <property type="term" value="F:rRNA binding"/>
    <property type="evidence" value="ECO:0007669"/>
    <property type="project" value="TreeGrafter"/>
</dbReference>
<dbReference type="InterPro" id="IPR030388">
    <property type="entry name" value="G_ERA_dom"/>
</dbReference>
<dbReference type="InterPro" id="IPR027417">
    <property type="entry name" value="P-loop_NTPase"/>
</dbReference>
<gene>
    <name evidence="3" type="ORF">MNBD_BACTEROID05-1273</name>
</gene>
<dbReference type="InterPro" id="IPR005225">
    <property type="entry name" value="Small_GTP-bd"/>
</dbReference>
<dbReference type="GO" id="GO:0005525">
    <property type="term" value="F:GTP binding"/>
    <property type="evidence" value="ECO:0007669"/>
    <property type="project" value="InterPro"/>
</dbReference>
<dbReference type="NCBIfam" id="TIGR00231">
    <property type="entry name" value="small_GTP"/>
    <property type="match status" value="1"/>
</dbReference>
<dbReference type="PRINTS" id="PR00326">
    <property type="entry name" value="GTP1OBG"/>
</dbReference>
<dbReference type="GO" id="GO:0005829">
    <property type="term" value="C:cytosol"/>
    <property type="evidence" value="ECO:0007669"/>
    <property type="project" value="TreeGrafter"/>
</dbReference>
<dbReference type="SUPFAM" id="SSF52540">
    <property type="entry name" value="P-loop containing nucleoside triphosphate hydrolases"/>
    <property type="match status" value="1"/>
</dbReference>
<dbReference type="EMBL" id="UOEN01000271">
    <property type="protein sequence ID" value="VAW15483.1"/>
    <property type="molecule type" value="Genomic_DNA"/>
</dbReference>
<sequence>MGVVVNKSSDAKTRCGMVSIVGRPNVGKSTLLNTLLGEKIAIVSSVPQTTRAQIRGVYTDERGQIVFIDTPGLHLGRDKLDQFMNTSVSASLEQVDCIIYLVDTTRRIGEEEAYLAEKLKDVKIPIILG</sequence>
<feature type="non-terminal residue" evidence="3">
    <location>
        <position position="129"/>
    </location>
</feature>
<dbReference type="NCBIfam" id="TIGR00436">
    <property type="entry name" value="era"/>
    <property type="match status" value="1"/>
</dbReference>
<dbReference type="PANTHER" id="PTHR42698">
    <property type="entry name" value="GTPASE ERA"/>
    <property type="match status" value="1"/>
</dbReference>
<feature type="domain" description="Era-type G" evidence="2">
    <location>
        <begin position="14"/>
        <end position="129"/>
    </location>
</feature>
<evidence type="ECO:0000256" key="1">
    <source>
        <dbReference type="ARBA" id="ARBA00007921"/>
    </source>
</evidence>
<evidence type="ECO:0000313" key="3">
    <source>
        <dbReference type="EMBL" id="VAW15483.1"/>
    </source>
</evidence>